<protein>
    <submittedName>
        <fullName evidence="10">Alpha-ketoglutarate-dependent dioxygenase AlkB</fullName>
    </submittedName>
</protein>
<dbReference type="GO" id="GO:0006307">
    <property type="term" value="P:DNA alkylation repair"/>
    <property type="evidence" value="ECO:0007669"/>
    <property type="project" value="InterPro"/>
</dbReference>
<dbReference type="Gene3D" id="2.60.120.590">
    <property type="entry name" value="Alpha-ketoglutarate-dependent dioxygenase AlkB-like"/>
    <property type="match status" value="1"/>
</dbReference>
<evidence type="ECO:0000256" key="3">
    <source>
        <dbReference type="ARBA" id="ARBA00022763"/>
    </source>
</evidence>
<dbReference type="GO" id="GO:0046872">
    <property type="term" value="F:metal ion binding"/>
    <property type="evidence" value="ECO:0007669"/>
    <property type="project" value="UniProtKB-KW"/>
</dbReference>
<evidence type="ECO:0000256" key="1">
    <source>
        <dbReference type="ARBA" id="ARBA00001954"/>
    </source>
</evidence>
<comment type="cofactor">
    <cofactor evidence="1">
        <name>Fe(2+)</name>
        <dbReference type="ChEBI" id="CHEBI:29033"/>
    </cofactor>
</comment>
<dbReference type="InterPro" id="IPR027450">
    <property type="entry name" value="AlkB-like"/>
</dbReference>
<dbReference type="GO" id="GO:0016787">
    <property type="term" value="F:hydrolase activity"/>
    <property type="evidence" value="ECO:0007669"/>
    <property type="project" value="UniProtKB-ARBA"/>
</dbReference>
<feature type="domain" description="Fe2OG dioxygenase" evidence="9">
    <location>
        <begin position="102"/>
        <end position="199"/>
    </location>
</feature>
<evidence type="ECO:0000256" key="8">
    <source>
        <dbReference type="ARBA" id="ARBA00023204"/>
    </source>
</evidence>
<keyword evidence="3" id="KW-0227">DNA damage</keyword>
<dbReference type="InterPro" id="IPR005123">
    <property type="entry name" value="Oxoglu/Fe-dep_dioxygenase_dom"/>
</dbReference>
<dbReference type="GO" id="GO:0032451">
    <property type="term" value="F:demethylase activity"/>
    <property type="evidence" value="ECO:0007669"/>
    <property type="project" value="UniProtKB-ARBA"/>
</dbReference>
<keyword evidence="4" id="KW-0460">Magnesium</keyword>
<dbReference type="EMBL" id="JAENIJ010000014">
    <property type="protein sequence ID" value="MBK1882798.1"/>
    <property type="molecule type" value="Genomic_DNA"/>
</dbReference>
<dbReference type="SUPFAM" id="SSF51197">
    <property type="entry name" value="Clavaminate synthase-like"/>
    <property type="match status" value="1"/>
</dbReference>
<keyword evidence="11" id="KW-1185">Reference proteome</keyword>
<comment type="caution">
    <text evidence="10">The sequence shown here is derived from an EMBL/GenBank/DDBJ whole genome shotgun (WGS) entry which is preliminary data.</text>
</comment>
<dbReference type="FunFam" id="2.60.120.590:FF:000004">
    <property type="entry name" value="DNA oxidative demethylase ALKBH2"/>
    <property type="match status" value="1"/>
</dbReference>
<evidence type="ECO:0000256" key="7">
    <source>
        <dbReference type="ARBA" id="ARBA00023004"/>
    </source>
</evidence>
<evidence type="ECO:0000259" key="9">
    <source>
        <dbReference type="PROSITE" id="PS51471"/>
    </source>
</evidence>
<dbReference type="Pfam" id="PF13532">
    <property type="entry name" value="2OG-FeII_Oxy_2"/>
    <property type="match status" value="1"/>
</dbReference>
<keyword evidence="6" id="KW-0560">Oxidoreductase</keyword>
<gene>
    <name evidence="10" type="ORF">JIN85_10255</name>
</gene>
<evidence type="ECO:0000256" key="4">
    <source>
        <dbReference type="ARBA" id="ARBA00022842"/>
    </source>
</evidence>
<keyword evidence="5 10" id="KW-0223">Dioxygenase</keyword>
<dbReference type="GO" id="GO:0140097">
    <property type="term" value="F:catalytic activity, acting on DNA"/>
    <property type="evidence" value="ECO:0007669"/>
    <property type="project" value="UniProtKB-ARBA"/>
</dbReference>
<dbReference type="GO" id="GO:0016705">
    <property type="term" value="F:oxidoreductase activity, acting on paired donors, with incorporation or reduction of molecular oxygen"/>
    <property type="evidence" value="ECO:0007669"/>
    <property type="project" value="UniProtKB-ARBA"/>
</dbReference>
<keyword evidence="8" id="KW-0234">DNA repair</keyword>
<dbReference type="InterPro" id="IPR037151">
    <property type="entry name" value="AlkB-like_sf"/>
</dbReference>
<dbReference type="RefSeq" id="WP_200270296.1">
    <property type="nucleotide sequence ID" value="NZ_JAENIJ010000014.1"/>
</dbReference>
<sequence length="201" mass="22797">MDLFSPDPAANFLPHDGVVNDYGRLLDGSDADFYFDRLFKTIPWQHDEAVIFGKHIVTARKVAWYGDANFSYTYSGRTKHALPWIVELTQLKQLVEDRTGIAYNSCLLNLYHDGNEGMAWHSDDERSLKRGSGIASLSFGAERKFSFRHKITKETLSLILGHGALLVMKGETQTHWHHCIPKSKKVLTPRINLTFRSMAGS</sequence>
<evidence type="ECO:0000256" key="5">
    <source>
        <dbReference type="ARBA" id="ARBA00022964"/>
    </source>
</evidence>
<dbReference type="AlphaFoldDB" id="A0A934SCL5"/>
<accession>A0A934SCL5</accession>
<evidence type="ECO:0000256" key="2">
    <source>
        <dbReference type="ARBA" id="ARBA00022723"/>
    </source>
</evidence>
<dbReference type="PANTHER" id="PTHR31212">
    <property type="entry name" value="ALPHA-KETOGLUTARATE-DEPENDENT DIOXYGENASE ALKB HOMOLOG 3"/>
    <property type="match status" value="1"/>
</dbReference>
<dbReference type="InterPro" id="IPR032854">
    <property type="entry name" value="ALKBH3"/>
</dbReference>
<keyword evidence="2" id="KW-0479">Metal-binding</keyword>
<dbReference type="PROSITE" id="PS51471">
    <property type="entry name" value="FE2OG_OXY"/>
    <property type="match status" value="1"/>
</dbReference>
<dbReference type="PANTHER" id="PTHR31212:SF4">
    <property type="entry name" value="ALPHA-KETOGLUTARATE-DEPENDENT DIOXYGENASE ALKB HOMOLOG 3"/>
    <property type="match status" value="1"/>
</dbReference>
<dbReference type="GO" id="GO:0051213">
    <property type="term" value="F:dioxygenase activity"/>
    <property type="evidence" value="ECO:0007669"/>
    <property type="project" value="UniProtKB-KW"/>
</dbReference>
<reference evidence="10" key="1">
    <citation type="submission" date="2021-01" db="EMBL/GenBank/DDBJ databases">
        <title>Modified the classification status of verrucomicrobia.</title>
        <authorList>
            <person name="Feng X."/>
        </authorList>
    </citation>
    <scope>NUCLEOTIDE SEQUENCE</scope>
    <source>
        <strain evidence="10">KCTC 22041</strain>
    </source>
</reference>
<organism evidence="10 11">
    <name type="scientific">Luteolibacter pohnpeiensis</name>
    <dbReference type="NCBI Taxonomy" id="454153"/>
    <lineage>
        <taxon>Bacteria</taxon>
        <taxon>Pseudomonadati</taxon>
        <taxon>Verrucomicrobiota</taxon>
        <taxon>Verrucomicrobiia</taxon>
        <taxon>Verrucomicrobiales</taxon>
        <taxon>Verrucomicrobiaceae</taxon>
        <taxon>Luteolibacter</taxon>
    </lineage>
</organism>
<keyword evidence="7" id="KW-0408">Iron</keyword>
<evidence type="ECO:0000256" key="6">
    <source>
        <dbReference type="ARBA" id="ARBA00023002"/>
    </source>
</evidence>
<name>A0A934SCL5_9BACT</name>
<proteinExistence type="predicted"/>
<evidence type="ECO:0000313" key="11">
    <source>
        <dbReference type="Proteomes" id="UP000603141"/>
    </source>
</evidence>
<evidence type="ECO:0000313" key="10">
    <source>
        <dbReference type="EMBL" id="MBK1882798.1"/>
    </source>
</evidence>
<dbReference type="Proteomes" id="UP000603141">
    <property type="component" value="Unassembled WGS sequence"/>
</dbReference>